<keyword evidence="3" id="KW-1185">Reference proteome</keyword>
<feature type="transmembrane region" description="Helical" evidence="1">
    <location>
        <begin position="52"/>
        <end position="73"/>
    </location>
</feature>
<protein>
    <submittedName>
        <fullName evidence="2">Uncharacterized protein</fullName>
    </submittedName>
</protein>
<name>A0A251U6R7_HELAN</name>
<keyword evidence="1" id="KW-0472">Membrane</keyword>
<sequence length="75" mass="8655">MVLRKKVQVKRSYKGIKIEVNLKFSYQASPGSNTLQARHAFRNFCKEDNVNIFCLFSLCLVVKNLSPILFAFLKT</sequence>
<evidence type="ECO:0000256" key="1">
    <source>
        <dbReference type="SAM" id="Phobius"/>
    </source>
</evidence>
<keyword evidence="1" id="KW-1133">Transmembrane helix</keyword>
<dbReference type="AlphaFoldDB" id="A0A251U6R7"/>
<dbReference type="EMBL" id="CM007897">
    <property type="protein sequence ID" value="OTG18001.1"/>
    <property type="molecule type" value="Genomic_DNA"/>
</dbReference>
<organism evidence="2 3">
    <name type="scientific">Helianthus annuus</name>
    <name type="common">Common sunflower</name>
    <dbReference type="NCBI Taxonomy" id="4232"/>
    <lineage>
        <taxon>Eukaryota</taxon>
        <taxon>Viridiplantae</taxon>
        <taxon>Streptophyta</taxon>
        <taxon>Embryophyta</taxon>
        <taxon>Tracheophyta</taxon>
        <taxon>Spermatophyta</taxon>
        <taxon>Magnoliopsida</taxon>
        <taxon>eudicotyledons</taxon>
        <taxon>Gunneridae</taxon>
        <taxon>Pentapetalae</taxon>
        <taxon>asterids</taxon>
        <taxon>campanulids</taxon>
        <taxon>Asterales</taxon>
        <taxon>Asteraceae</taxon>
        <taxon>Asteroideae</taxon>
        <taxon>Heliantheae alliance</taxon>
        <taxon>Heliantheae</taxon>
        <taxon>Helianthus</taxon>
    </lineage>
</organism>
<keyword evidence="1" id="KW-0812">Transmembrane</keyword>
<gene>
    <name evidence="2" type="ORF">HannXRQ_Chr08g0218331</name>
</gene>
<reference evidence="3" key="1">
    <citation type="journal article" date="2017" name="Nature">
        <title>The sunflower genome provides insights into oil metabolism, flowering and Asterid evolution.</title>
        <authorList>
            <person name="Badouin H."/>
            <person name="Gouzy J."/>
            <person name="Grassa C.J."/>
            <person name="Murat F."/>
            <person name="Staton S.E."/>
            <person name="Cottret L."/>
            <person name="Lelandais-Briere C."/>
            <person name="Owens G.L."/>
            <person name="Carrere S."/>
            <person name="Mayjonade B."/>
            <person name="Legrand L."/>
            <person name="Gill N."/>
            <person name="Kane N.C."/>
            <person name="Bowers J.E."/>
            <person name="Hubner S."/>
            <person name="Bellec A."/>
            <person name="Berard A."/>
            <person name="Berges H."/>
            <person name="Blanchet N."/>
            <person name="Boniface M.C."/>
            <person name="Brunel D."/>
            <person name="Catrice O."/>
            <person name="Chaidir N."/>
            <person name="Claudel C."/>
            <person name="Donnadieu C."/>
            <person name="Faraut T."/>
            <person name="Fievet G."/>
            <person name="Helmstetter N."/>
            <person name="King M."/>
            <person name="Knapp S.J."/>
            <person name="Lai Z."/>
            <person name="Le Paslier M.C."/>
            <person name="Lippi Y."/>
            <person name="Lorenzon L."/>
            <person name="Mandel J.R."/>
            <person name="Marage G."/>
            <person name="Marchand G."/>
            <person name="Marquand E."/>
            <person name="Bret-Mestries E."/>
            <person name="Morien E."/>
            <person name="Nambeesan S."/>
            <person name="Nguyen T."/>
            <person name="Pegot-Espagnet P."/>
            <person name="Pouilly N."/>
            <person name="Raftis F."/>
            <person name="Sallet E."/>
            <person name="Schiex T."/>
            <person name="Thomas J."/>
            <person name="Vandecasteele C."/>
            <person name="Vares D."/>
            <person name="Vear F."/>
            <person name="Vautrin S."/>
            <person name="Crespi M."/>
            <person name="Mangin B."/>
            <person name="Burke J.M."/>
            <person name="Salse J."/>
            <person name="Munos S."/>
            <person name="Vincourt P."/>
            <person name="Rieseberg L.H."/>
            <person name="Langlade N.B."/>
        </authorList>
    </citation>
    <scope>NUCLEOTIDE SEQUENCE [LARGE SCALE GENOMIC DNA]</scope>
    <source>
        <strain evidence="3">cv. SF193</strain>
    </source>
</reference>
<proteinExistence type="predicted"/>
<dbReference type="Proteomes" id="UP000215914">
    <property type="component" value="Chromosome 8"/>
</dbReference>
<dbReference type="InParanoid" id="A0A251U6R7"/>
<evidence type="ECO:0000313" key="3">
    <source>
        <dbReference type="Proteomes" id="UP000215914"/>
    </source>
</evidence>
<evidence type="ECO:0000313" key="2">
    <source>
        <dbReference type="EMBL" id="OTG18001.1"/>
    </source>
</evidence>
<accession>A0A251U6R7</accession>